<comment type="caution">
    <text evidence="1">The sequence shown here is derived from an EMBL/GenBank/DDBJ whole genome shotgun (WGS) entry which is preliminary data.</text>
</comment>
<keyword evidence="2" id="KW-1185">Reference proteome</keyword>
<evidence type="ECO:0000313" key="2">
    <source>
        <dbReference type="Proteomes" id="UP000499080"/>
    </source>
</evidence>
<dbReference type="Proteomes" id="UP000499080">
    <property type="component" value="Unassembled WGS sequence"/>
</dbReference>
<accession>A0A4Y2HWL3</accession>
<reference evidence="1 2" key="1">
    <citation type="journal article" date="2019" name="Sci. Rep.">
        <title>Orb-weaving spider Araneus ventricosus genome elucidates the spidroin gene catalogue.</title>
        <authorList>
            <person name="Kono N."/>
            <person name="Nakamura H."/>
            <person name="Ohtoshi R."/>
            <person name="Moran D.A.P."/>
            <person name="Shinohara A."/>
            <person name="Yoshida Y."/>
            <person name="Fujiwara M."/>
            <person name="Mori M."/>
            <person name="Tomita M."/>
            <person name="Arakawa K."/>
        </authorList>
    </citation>
    <scope>NUCLEOTIDE SEQUENCE [LARGE SCALE GENOMIC DNA]</scope>
</reference>
<protein>
    <submittedName>
        <fullName evidence="1">Uncharacterized protein</fullName>
    </submittedName>
</protein>
<proteinExistence type="predicted"/>
<name>A0A4Y2HWL3_ARAVE</name>
<dbReference type="EMBL" id="BGPR01002212">
    <property type="protein sequence ID" value="GBM69770.1"/>
    <property type="molecule type" value="Genomic_DNA"/>
</dbReference>
<dbReference type="AlphaFoldDB" id="A0A4Y2HWL3"/>
<evidence type="ECO:0000313" key="1">
    <source>
        <dbReference type="EMBL" id="GBM69770.1"/>
    </source>
</evidence>
<organism evidence="1 2">
    <name type="scientific">Araneus ventricosus</name>
    <name type="common">Orbweaver spider</name>
    <name type="synonym">Epeira ventricosa</name>
    <dbReference type="NCBI Taxonomy" id="182803"/>
    <lineage>
        <taxon>Eukaryota</taxon>
        <taxon>Metazoa</taxon>
        <taxon>Ecdysozoa</taxon>
        <taxon>Arthropoda</taxon>
        <taxon>Chelicerata</taxon>
        <taxon>Arachnida</taxon>
        <taxon>Araneae</taxon>
        <taxon>Araneomorphae</taxon>
        <taxon>Entelegynae</taxon>
        <taxon>Araneoidea</taxon>
        <taxon>Araneidae</taxon>
        <taxon>Araneus</taxon>
    </lineage>
</organism>
<gene>
    <name evidence="1" type="ORF">AVEN_217373_1</name>
</gene>
<sequence length="113" mass="12746">MPFVRRPFFPPILIDKSRHVIHFRLQSALAIGEAKISPSTTSLRSPLFPPTQRISNFLPSNRGPNLVRSFDVPPTLVRGSKLESENEVLQFDFVGIPSSPSRYANSHQFLMTI</sequence>